<reference evidence="1" key="2">
    <citation type="journal article" date="2020" name="Nat. Commun.">
        <title>Large-scale genome sequencing of mycorrhizal fungi provides insights into the early evolution of symbiotic traits.</title>
        <authorList>
            <person name="Miyauchi S."/>
            <person name="Kiss E."/>
            <person name="Kuo A."/>
            <person name="Drula E."/>
            <person name="Kohler A."/>
            <person name="Sanchez-Garcia M."/>
            <person name="Morin E."/>
            <person name="Andreopoulos B."/>
            <person name="Barry K.W."/>
            <person name="Bonito G."/>
            <person name="Buee M."/>
            <person name="Carver A."/>
            <person name="Chen C."/>
            <person name="Cichocki N."/>
            <person name="Clum A."/>
            <person name="Culley D."/>
            <person name="Crous P.W."/>
            <person name="Fauchery L."/>
            <person name="Girlanda M."/>
            <person name="Hayes R.D."/>
            <person name="Keri Z."/>
            <person name="LaButti K."/>
            <person name="Lipzen A."/>
            <person name="Lombard V."/>
            <person name="Magnuson J."/>
            <person name="Maillard F."/>
            <person name="Murat C."/>
            <person name="Nolan M."/>
            <person name="Ohm R.A."/>
            <person name="Pangilinan J."/>
            <person name="Pereira M.F."/>
            <person name="Perotto S."/>
            <person name="Peter M."/>
            <person name="Pfister S."/>
            <person name="Riley R."/>
            <person name="Sitrit Y."/>
            <person name="Stielow J.B."/>
            <person name="Szollosi G."/>
            <person name="Zifcakova L."/>
            <person name="Stursova M."/>
            <person name="Spatafora J.W."/>
            <person name="Tedersoo L."/>
            <person name="Vaario L.M."/>
            <person name="Yamada A."/>
            <person name="Yan M."/>
            <person name="Wang P."/>
            <person name="Xu J."/>
            <person name="Bruns T."/>
            <person name="Baldrian P."/>
            <person name="Vilgalys R."/>
            <person name="Dunand C."/>
            <person name="Henrissat B."/>
            <person name="Grigoriev I.V."/>
            <person name="Hibbett D."/>
            <person name="Nagy L.G."/>
            <person name="Martin F.M."/>
        </authorList>
    </citation>
    <scope>NUCLEOTIDE SEQUENCE</scope>
    <source>
        <strain evidence="1">P2</strain>
    </source>
</reference>
<keyword evidence="2" id="KW-1185">Reference proteome</keyword>
<gene>
    <name evidence="1" type="ORF">BDM02DRAFT_3182728</name>
</gene>
<comment type="caution">
    <text evidence="1">The sequence shown here is derived from an EMBL/GenBank/DDBJ whole genome shotgun (WGS) entry which is preliminary data.</text>
</comment>
<reference evidence="1" key="1">
    <citation type="submission" date="2019-10" db="EMBL/GenBank/DDBJ databases">
        <authorList>
            <consortium name="DOE Joint Genome Institute"/>
            <person name="Kuo A."/>
            <person name="Miyauchi S."/>
            <person name="Kiss E."/>
            <person name="Drula E."/>
            <person name="Kohler A."/>
            <person name="Sanchez-Garcia M."/>
            <person name="Andreopoulos B."/>
            <person name="Barry K.W."/>
            <person name="Bonito G."/>
            <person name="Buee M."/>
            <person name="Carver A."/>
            <person name="Chen C."/>
            <person name="Cichocki N."/>
            <person name="Clum A."/>
            <person name="Culley D."/>
            <person name="Crous P.W."/>
            <person name="Fauchery L."/>
            <person name="Girlanda M."/>
            <person name="Hayes R."/>
            <person name="Keri Z."/>
            <person name="Labutti K."/>
            <person name="Lipzen A."/>
            <person name="Lombard V."/>
            <person name="Magnuson J."/>
            <person name="Maillard F."/>
            <person name="Morin E."/>
            <person name="Murat C."/>
            <person name="Nolan M."/>
            <person name="Ohm R."/>
            <person name="Pangilinan J."/>
            <person name="Pereira M."/>
            <person name="Perotto S."/>
            <person name="Peter M."/>
            <person name="Riley R."/>
            <person name="Sitrit Y."/>
            <person name="Stielow B."/>
            <person name="Szollosi G."/>
            <person name="Zifcakova L."/>
            <person name="Stursova M."/>
            <person name="Spatafora J.W."/>
            <person name="Tedersoo L."/>
            <person name="Vaario L.-M."/>
            <person name="Yamada A."/>
            <person name="Yan M."/>
            <person name="Wang P."/>
            <person name="Xu J."/>
            <person name="Bruns T."/>
            <person name="Baldrian P."/>
            <person name="Vilgalys R."/>
            <person name="Henrissat B."/>
            <person name="Grigoriev I.V."/>
            <person name="Hibbett D."/>
            <person name="Nagy L.G."/>
            <person name="Martin F.M."/>
        </authorList>
    </citation>
    <scope>NUCLEOTIDE SEQUENCE</scope>
    <source>
        <strain evidence="1">P2</strain>
    </source>
</reference>
<protein>
    <submittedName>
        <fullName evidence="1">Uncharacterized protein</fullName>
    </submittedName>
</protein>
<accession>A0ACB6ZVP6</accession>
<evidence type="ECO:0000313" key="1">
    <source>
        <dbReference type="EMBL" id="KAF9653732.1"/>
    </source>
</evidence>
<evidence type="ECO:0000313" key="2">
    <source>
        <dbReference type="Proteomes" id="UP000886501"/>
    </source>
</evidence>
<sequence length="361" mass="39326">MLSILWAVLLPFALGGTLKVDITKDTPGTKWSSGWSPVIGTQYFGGTLMSVRDAGATLTYSFTGTKISVYGTEGTSSSKQANSSYTLDGSTPLLHQGSTTVVTSNVLFYGSPLLEDAEHTLVIQDLVAGGGLQLDYFEVTRSTAKGGRLTSTFLLQPRSTNPKDGSLQPAVIAGLVLASVAVLTGFIILSILWRRQYLRERREKSERYPKAQLRGDAQKAPFLNEHTRVGPFTSVSSQPSQSSQTSRTTTPVVMTVTPLHPQPSREQVVATSSSHRDEKRLLPTGQVYTMESISRLNLGLNVNPRDHSVVGQPSNYESEASVPPHRQRNRENDGGVSLLGSSETINPKVLRLPPDYRRFYS</sequence>
<organism evidence="1 2">
    <name type="scientific">Thelephora ganbajun</name>
    <name type="common">Ganba fungus</name>
    <dbReference type="NCBI Taxonomy" id="370292"/>
    <lineage>
        <taxon>Eukaryota</taxon>
        <taxon>Fungi</taxon>
        <taxon>Dikarya</taxon>
        <taxon>Basidiomycota</taxon>
        <taxon>Agaricomycotina</taxon>
        <taxon>Agaricomycetes</taxon>
        <taxon>Thelephorales</taxon>
        <taxon>Thelephoraceae</taxon>
        <taxon>Thelephora</taxon>
    </lineage>
</organism>
<dbReference type="Proteomes" id="UP000886501">
    <property type="component" value="Unassembled WGS sequence"/>
</dbReference>
<proteinExistence type="predicted"/>
<dbReference type="EMBL" id="MU117963">
    <property type="protein sequence ID" value="KAF9653732.1"/>
    <property type="molecule type" value="Genomic_DNA"/>
</dbReference>
<name>A0ACB6ZVP6_THEGA</name>